<dbReference type="PANTHER" id="PTHR24300">
    <property type="entry name" value="CYTOCHROME P450 508A4-RELATED"/>
    <property type="match status" value="1"/>
</dbReference>
<evidence type="ECO:0000313" key="18">
    <source>
        <dbReference type="Proteomes" id="UP000827092"/>
    </source>
</evidence>
<evidence type="ECO:0000256" key="11">
    <source>
        <dbReference type="ARBA" id="ARBA00023004"/>
    </source>
</evidence>
<proteinExistence type="inferred from homology"/>
<keyword evidence="13 16" id="KW-0472">Membrane</keyword>
<gene>
    <name evidence="17" type="ORF">JTE90_013746</name>
</gene>
<dbReference type="GO" id="GO:0020037">
    <property type="term" value="F:heme binding"/>
    <property type="evidence" value="ECO:0007669"/>
    <property type="project" value="InterPro"/>
</dbReference>
<keyword evidence="9" id="KW-0492">Microsome</keyword>
<comment type="cofactor">
    <cofactor evidence="1 14">
        <name>heme</name>
        <dbReference type="ChEBI" id="CHEBI:30413"/>
    </cofactor>
</comment>
<evidence type="ECO:0000256" key="12">
    <source>
        <dbReference type="ARBA" id="ARBA00023033"/>
    </source>
</evidence>
<comment type="caution">
    <text evidence="17">The sequence shown here is derived from an EMBL/GenBank/DDBJ whole genome shotgun (WGS) entry which is preliminary data.</text>
</comment>
<keyword evidence="12 15" id="KW-0503">Monooxygenase</keyword>
<evidence type="ECO:0000256" key="14">
    <source>
        <dbReference type="PIRSR" id="PIRSR602401-1"/>
    </source>
</evidence>
<evidence type="ECO:0000256" key="16">
    <source>
        <dbReference type="SAM" id="Phobius"/>
    </source>
</evidence>
<keyword evidence="16" id="KW-0812">Transmembrane</keyword>
<dbReference type="AlphaFoldDB" id="A0AAV6V074"/>
<keyword evidence="11 14" id="KW-0408">Iron</keyword>
<organism evidence="17 18">
    <name type="scientific">Oedothorax gibbosus</name>
    <dbReference type="NCBI Taxonomy" id="931172"/>
    <lineage>
        <taxon>Eukaryota</taxon>
        <taxon>Metazoa</taxon>
        <taxon>Ecdysozoa</taxon>
        <taxon>Arthropoda</taxon>
        <taxon>Chelicerata</taxon>
        <taxon>Arachnida</taxon>
        <taxon>Araneae</taxon>
        <taxon>Araneomorphae</taxon>
        <taxon>Entelegynae</taxon>
        <taxon>Araneoidea</taxon>
        <taxon>Linyphiidae</taxon>
        <taxon>Erigoninae</taxon>
        <taxon>Oedothorax</taxon>
    </lineage>
</organism>
<evidence type="ECO:0000256" key="15">
    <source>
        <dbReference type="RuleBase" id="RU000461"/>
    </source>
</evidence>
<dbReference type="Pfam" id="PF00067">
    <property type="entry name" value="p450"/>
    <property type="match status" value="1"/>
</dbReference>
<evidence type="ECO:0000256" key="4">
    <source>
        <dbReference type="ARBA" id="ARBA00004406"/>
    </source>
</evidence>
<comment type="similarity">
    <text evidence="5 15">Belongs to the cytochrome P450 family.</text>
</comment>
<keyword evidence="16" id="KW-1133">Transmembrane helix</keyword>
<dbReference type="SUPFAM" id="SSF48264">
    <property type="entry name" value="Cytochrome P450"/>
    <property type="match status" value="1"/>
</dbReference>
<evidence type="ECO:0000256" key="10">
    <source>
        <dbReference type="ARBA" id="ARBA00023002"/>
    </source>
</evidence>
<dbReference type="EMBL" id="JAFNEN010000219">
    <property type="protein sequence ID" value="KAG8189213.1"/>
    <property type="molecule type" value="Genomic_DNA"/>
</dbReference>
<evidence type="ECO:0000256" key="7">
    <source>
        <dbReference type="ARBA" id="ARBA00022723"/>
    </source>
</evidence>
<dbReference type="InterPro" id="IPR001128">
    <property type="entry name" value="Cyt_P450"/>
</dbReference>
<dbReference type="GO" id="GO:0016712">
    <property type="term" value="F:oxidoreductase activity, acting on paired donors, with incorporation or reduction of molecular oxygen, reduced flavin or flavoprotein as one donor, and incorporation of one atom of oxygen"/>
    <property type="evidence" value="ECO:0007669"/>
    <property type="project" value="TreeGrafter"/>
</dbReference>
<dbReference type="InterPro" id="IPR017972">
    <property type="entry name" value="Cyt_P450_CS"/>
</dbReference>
<dbReference type="GO" id="GO:0005789">
    <property type="term" value="C:endoplasmic reticulum membrane"/>
    <property type="evidence" value="ECO:0007669"/>
    <property type="project" value="UniProtKB-SubCell"/>
</dbReference>
<comment type="function">
    <text evidence="2">May be involved in the metabolism of insect hormones and in the breakdown of synthetic insecticides.</text>
</comment>
<name>A0AAV6V074_9ARAC</name>
<dbReference type="PRINTS" id="PR00385">
    <property type="entry name" value="P450"/>
</dbReference>
<protein>
    <recommendedName>
        <fullName evidence="19">Cytochrome P450</fullName>
    </recommendedName>
</protein>
<evidence type="ECO:0000256" key="8">
    <source>
        <dbReference type="ARBA" id="ARBA00022824"/>
    </source>
</evidence>
<comment type="subcellular location">
    <subcellularLocation>
        <location evidence="4">Endoplasmic reticulum membrane</location>
        <topology evidence="4">Peripheral membrane protein</topology>
    </subcellularLocation>
    <subcellularLocation>
        <location evidence="3">Microsome membrane</location>
        <topology evidence="3">Peripheral membrane protein</topology>
    </subcellularLocation>
</comment>
<evidence type="ECO:0000256" key="9">
    <source>
        <dbReference type="ARBA" id="ARBA00022848"/>
    </source>
</evidence>
<dbReference type="Gene3D" id="1.10.630.10">
    <property type="entry name" value="Cytochrome P450"/>
    <property type="match status" value="1"/>
</dbReference>
<keyword evidence="10 15" id="KW-0560">Oxidoreductase</keyword>
<evidence type="ECO:0000256" key="5">
    <source>
        <dbReference type="ARBA" id="ARBA00010617"/>
    </source>
</evidence>
<evidence type="ECO:0000256" key="6">
    <source>
        <dbReference type="ARBA" id="ARBA00022617"/>
    </source>
</evidence>
<dbReference type="GO" id="GO:0006082">
    <property type="term" value="P:organic acid metabolic process"/>
    <property type="evidence" value="ECO:0007669"/>
    <property type="project" value="TreeGrafter"/>
</dbReference>
<dbReference type="GO" id="GO:0006805">
    <property type="term" value="P:xenobiotic metabolic process"/>
    <property type="evidence" value="ECO:0007669"/>
    <property type="project" value="TreeGrafter"/>
</dbReference>
<keyword evidence="7 14" id="KW-0479">Metal-binding</keyword>
<dbReference type="Proteomes" id="UP000827092">
    <property type="component" value="Unassembled WGS sequence"/>
</dbReference>
<accession>A0AAV6V074</accession>
<sequence length="493" mass="56839">MGDILNMWSIIFGIFILSVSVFWWQKKKKYHLPNGPLCLPIVGYLPFLGKEPYKDFENLSKKYGKVFGLYMGPDYTLVLNDYESVKEAYSNNALLDRPNDLFNFNPAPAGFTAANGEEWMEQRRYSMRTLKDIGLSKNPWETNLEVEIEDFLKLLENKVGNPVDISHELLASVSNSMTSIVLGKRLMLDDPRRLAVDKGIEAVIESFGQNSVVTIFPNFMKFICKLGLTRWAQIYRNLEGFCEFFRTAVEERKKVFPNQKEDNYIDGYLEEMSKAKGKATNSYFNDDNLVGSAEAMVMGGSDTSKNALMWILLAMVAYPDVQKKIQDEIDRELGRDGKLPWMQRSKIPYTYAATLEVQRWRTTAPLGVFRRANADTKLGEFDIPKGTNVLANFWLLHNDPKYWKEPDSFIPDRFLDNEGNLLTLKPESYIPFSIGRRNCPGEFVALIEIFRYFTAIMQRFHIRPLENTPPILEGLMKAVYAPIPQKFRFIPRE</sequence>
<evidence type="ECO:0008006" key="19">
    <source>
        <dbReference type="Google" id="ProtNLM"/>
    </source>
</evidence>
<evidence type="ECO:0000256" key="13">
    <source>
        <dbReference type="ARBA" id="ARBA00023136"/>
    </source>
</evidence>
<feature type="binding site" description="axial binding residue" evidence="14">
    <location>
        <position position="439"/>
    </location>
    <ligand>
        <name>heme</name>
        <dbReference type="ChEBI" id="CHEBI:30413"/>
    </ligand>
    <ligandPart>
        <name>Fe</name>
        <dbReference type="ChEBI" id="CHEBI:18248"/>
    </ligandPart>
</feature>
<keyword evidence="6 14" id="KW-0349">Heme</keyword>
<keyword evidence="18" id="KW-1185">Reference proteome</keyword>
<dbReference type="InterPro" id="IPR036396">
    <property type="entry name" value="Cyt_P450_sf"/>
</dbReference>
<dbReference type="InterPro" id="IPR002401">
    <property type="entry name" value="Cyt_P450_E_grp-I"/>
</dbReference>
<evidence type="ECO:0000256" key="2">
    <source>
        <dbReference type="ARBA" id="ARBA00003690"/>
    </source>
</evidence>
<evidence type="ECO:0000256" key="1">
    <source>
        <dbReference type="ARBA" id="ARBA00001971"/>
    </source>
</evidence>
<dbReference type="GO" id="GO:0005506">
    <property type="term" value="F:iron ion binding"/>
    <property type="evidence" value="ECO:0007669"/>
    <property type="project" value="InterPro"/>
</dbReference>
<dbReference type="PANTHER" id="PTHR24300:SF375">
    <property type="entry name" value="CYTOCHROME P450 FAMILY"/>
    <property type="match status" value="1"/>
</dbReference>
<dbReference type="InterPro" id="IPR050182">
    <property type="entry name" value="Cytochrome_P450_fam2"/>
</dbReference>
<reference evidence="17 18" key="1">
    <citation type="journal article" date="2022" name="Nat. Ecol. Evol.">
        <title>A masculinizing supergene underlies an exaggerated male reproductive morph in a spider.</title>
        <authorList>
            <person name="Hendrickx F."/>
            <person name="De Corte Z."/>
            <person name="Sonet G."/>
            <person name="Van Belleghem S.M."/>
            <person name="Kostlbacher S."/>
            <person name="Vangestel C."/>
        </authorList>
    </citation>
    <scope>NUCLEOTIDE SEQUENCE [LARGE SCALE GENOMIC DNA]</scope>
    <source>
        <strain evidence="17">W744_W776</strain>
    </source>
</reference>
<dbReference type="PRINTS" id="PR00463">
    <property type="entry name" value="EP450I"/>
</dbReference>
<dbReference type="PROSITE" id="PS00086">
    <property type="entry name" value="CYTOCHROME_P450"/>
    <property type="match status" value="1"/>
</dbReference>
<dbReference type="FunFam" id="1.10.630.10:FF:000238">
    <property type="entry name" value="Cytochrome P450 2A6"/>
    <property type="match status" value="1"/>
</dbReference>
<keyword evidence="8" id="KW-0256">Endoplasmic reticulum</keyword>
<evidence type="ECO:0000313" key="17">
    <source>
        <dbReference type="EMBL" id="KAG8189213.1"/>
    </source>
</evidence>
<evidence type="ECO:0000256" key="3">
    <source>
        <dbReference type="ARBA" id="ARBA00004174"/>
    </source>
</evidence>
<feature type="transmembrane region" description="Helical" evidence="16">
    <location>
        <begin position="6"/>
        <end position="24"/>
    </location>
</feature>